<feature type="region of interest" description="Disordered" evidence="3">
    <location>
        <begin position="213"/>
        <end position="238"/>
    </location>
</feature>
<feature type="region of interest" description="Disordered" evidence="3">
    <location>
        <begin position="87"/>
        <end position="180"/>
    </location>
</feature>
<feature type="coiled-coil region" evidence="2">
    <location>
        <begin position="747"/>
        <end position="832"/>
    </location>
</feature>
<dbReference type="SUPFAM" id="SSF50729">
    <property type="entry name" value="PH domain-like"/>
    <property type="match status" value="1"/>
</dbReference>
<gene>
    <name evidence="6" type="primary">PHLDB2</name>
</gene>
<sequence>MEEDDAQRDVPKEDGVGDMQHFDSSKVMEEHSQKQLDLQNGSLKEDSVVHSIENDFQNMMESLSPKKYSSSLRFKANGDYSGSYLTLSQPVPAKRSPSPLGTSVRSSSSLAKIQGSKQLSYDGTDKNISMKPPTPLLSTTSCLSGYPPGRADFDHYTGRDSERALRLSEKPPYSKYSSRNKSHDNVYFLGGLEGRKASGSLLAMWNGSSLSDAGPPPISRSGAASMPSSPKQARKMSIQDSLTLQPKLSRHKELASENINLRTRKYSSSSLSHMGAYSRSLPRLYKATENQLTPLSLPPRNSLGNSKRTKLGEKDLPHSIIDNDNYLNFSSLSSGALPYKTSASEGSPYVSSTLSVPASPRVARKMLLASTSSCVSDDFDRASYVGTNSSHSLFAGESDRVFATRRNFSCGSVESDEADLESLRQALGTPQPVLRERKSSISSISGREDLMDYHRRQREERLREQEMERLERQRLETILNLCAEYTKPDSCLSTGTTVADVQKINKELEKLQLSDEESVFEEALMSPDTRYRCHRQDSLHDTDLASCGILSQSSTSFLTARSTRNDEVLSDLTRTPPPPSSTFPKASSESSYLSILPKTPEDITEEQRSQELAAMEETRIVILNNLEELKQKIKDINDQMDESSRELDMECALLDGEQQSETTELMKEKEILDHLNRKIAELEKNIVGEKTKEKVKLDAEREKLERLQELYSEQKTQLDNCPESMREQLQQQLKRDADLLDIESKHFEDLEFQQLEHESRLDEEKENLTQQLLREVAEYQRNIVSRKEKISALKKQANHIVQQAQREQDHFVKEKNNLIMMLQREKENLCNLEKKYSSLSGGKGFPVNPNTLKEGYISVNEINEPCGNSTNLSPSTQFPADADAVATEPATAVLASQPQSKEHFRSLEERKKQHKEGLYLSDTLPRKKTTSSISPHFSSATMGRSITPKAHLPLGQSNSCGSVLPPSLAAMAKDSESRRMLRGYNHQQMSEGHRQKSEFYNRTASESNVYLNSFHYPDHSYKDQAFDTLSLDSSDSMETSISACSPDNISSASTSNIARIEEMERLLKQAHAEKTRLLESREREMEAKKRALEEEKRRREILEKRLQEETSQRQKLIEKEVKIREKQRAQARPLTRYLPVRKEDFDLRSHVETAGHNIDTCYHVSITEKTCRGFLIKMGGKIKTWKKRWFVFDRNKRTFSYYADKHETKLKGVIYFQAIEEVYYDHLKNANKSPNPLLTFSVKTHDRIYYMVAPSPEAMRIWMDVIVTGAEGYTHFLL</sequence>
<feature type="compositionally biased region" description="Basic and acidic residues" evidence="3">
    <location>
        <begin position="151"/>
        <end position="169"/>
    </location>
</feature>
<dbReference type="Pfam" id="PF00169">
    <property type="entry name" value="PH"/>
    <property type="match status" value="1"/>
</dbReference>
<feature type="region of interest" description="Disordered" evidence="3">
    <location>
        <begin position="566"/>
        <end position="609"/>
    </location>
</feature>
<keyword evidence="5" id="KW-1185">Reference proteome</keyword>
<feature type="coiled-coil region" evidence="2">
    <location>
        <begin position="612"/>
        <end position="717"/>
    </location>
</feature>
<dbReference type="GO" id="GO:0070507">
    <property type="term" value="P:regulation of microtubule cytoskeleton organization"/>
    <property type="evidence" value="ECO:0007669"/>
    <property type="project" value="TreeGrafter"/>
</dbReference>
<evidence type="ECO:0000259" key="4">
    <source>
        <dbReference type="PROSITE" id="PS50003"/>
    </source>
</evidence>
<dbReference type="InterPro" id="IPR052212">
    <property type="entry name" value="PH-like_domain"/>
</dbReference>
<feature type="compositionally biased region" description="Polar residues" evidence="3">
    <location>
        <begin position="99"/>
        <end position="121"/>
    </location>
</feature>
<dbReference type="InterPro" id="IPR011993">
    <property type="entry name" value="PH-like_dom_sf"/>
</dbReference>
<evidence type="ECO:0000256" key="1">
    <source>
        <dbReference type="ARBA" id="ARBA00023054"/>
    </source>
</evidence>
<evidence type="ECO:0000313" key="6">
    <source>
        <dbReference type="RefSeq" id="XP_032155022.1"/>
    </source>
</evidence>
<dbReference type="GO" id="GO:0045180">
    <property type="term" value="C:basal cortex"/>
    <property type="evidence" value="ECO:0007669"/>
    <property type="project" value="TreeGrafter"/>
</dbReference>
<feature type="coiled-coil region" evidence="2">
    <location>
        <begin position="1060"/>
        <end position="1119"/>
    </location>
</feature>
<feature type="compositionally biased region" description="Basic and acidic residues" evidence="3">
    <location>
        <begin position="7"/>
        <end position="34"/>
    </location>
</feature>
<evidence type="ECO:0000256" key="3">
    <source>
        <dbReference type="SAM" id="MobiDB-lite"/>
    </source>
</evidence>
<dbReference type="CDD" id="cd14673">
    <property type="entry name" value="PH_PHLDB1_2"/>
    <property type="match status" value="1"/>
</dbReference>
<dbReference type="SMART" id="SM00233">
    <property type="entry name" value="PH"/>
    <property type="match status" value="1"/>
</dbReference>
<dbReference type="CDD" id="cd22265">
    <property type="entry name" value="UDM1_RNF168"/>
    <property type="match status" value="1"/>
</dbReference>
<feature type="compositionally biased region" description="Basic and acidic residues" evidence="3">
    <location>
        <begin position="599"/>
        <end position="609"/>
    </location>
</feature>
<dbReference type="RefSeq" id="XP_032155022.1">
    <property type="nucleotide sequence ID" value="XM_032299131.1"/>
</dbReference>
<dbReference type="AlphaFoldDB" id="A0A6J3JJI7"/>
<proteinExistence type="predicted"/>
<reference evidence="6" key="1">
    <citation type="submission" date="2025-08" db="UniProtKB">
        <authorList>
            <consortium name="RefSeq"/>
        </authorList>
    </citation>
    <scope>IDENTIFICATION</scope>
    <source>
        <tissue evidence="6">Blood</tissue>
    </source>
</reference>
<name>A0A6J3JJI7_SAPAP</name>
<feature type="region of interest" description="Disordered" evidence="3">
    <location>
        <begin position="1"/>
        <end position="45"/>
    </location>
</feature>
<feature type="domain" description="PH" evidence="4">
    <location>
        <begin position="1168"/>
        <end position="1271"/>
    </location>
</feature>
<dbReference type="PANTHER" id="PTHR12156:SF21">
    <property type="entry name" value="PLECKSTRIN HOMOLOGY-LIKE DOMAIN FAMILY B MEMBER 2"/>
    <property type="match status" value="1"/>
</dbReference>
<dbReference type="PROSITE" id="PS50003">
    <property type="entry name" value="PH_DOMAIN"/>
    <property type="match status" value="1"/>
</dbReference>
<keyword evidence="1 2" id="KW-0175">Coiled coil</keyword>
<evidence type="ECO:0000313" key="5">
    <source>
        <dbReference type="Proteomes" id="UP000504640"/>
    </source>
</evidence>
<organism evidence="5 6">
    <name type="scientific">Sapajus apella</name>
    <name type="common">Brown-capped capuchin</name>
    <name type="synonym">Cebus apella</name>
    <dbReference type="NCBI Taxonomy" id="9515"/>
    <lineage>
        <taxon>Eukaryota</taxon>
        <taxon>Metazoa</taxon>
        <taxon>Chordata</taxon>
        <taxon>Craniata</taxon>
        <taxon>Vertebrata</taxon>
        <taxon>Euteleostomi</taxon>
        <taxon>Mammalia</taxon>
        <taxon>Eutheria</taxon>
        <taxon>Euarchontoglires</taxon>
        <taxon>Primates</taxon>
        <taxon>Haplorrhini</taxon>
        <taxon>Platyrrhini</taxon>
        <taxon>Cebidae</taxon>
        <taxon>Cebinae</taxon>
        <taxon>Sapajus</taxon>
    </lineage>
</organism>
<dbReference type="GeneID" id="116565482"/>
<dbReference type="InterPro" id="IPR037810">
    <property type="entry name" value="PHLDB1/2/3_PH"/>
</dbReference>
<dbReference type="InterPro" id="IPR001849">
    <property type="entry name" value="PH_domain"/>
</dbReference>
<dbReference type="Gene3D" id="2.30.29.30">
    <property type="entry name" value="Pleckstrin-homology domain (PH domain)/Phosphotyrosine-binding domain (PTB)"/>
    <property type="match status" value="1"/>
</dbReference>
<dbReference type="CTD" id="90102"/>
<dbReference type="Proteomes" id="UP000504640">
    <property type="component" value="Unplaced"/>
</dbReference>
<evidence type="ECO:0000256" key="2">
    <source>
        <dbReference type="SAM" id="Coils"/>
    </source>
</evidence>
<feature type="region of interest" description="Disordered" evidence="3">
    <location>
        <begin position="291"/>
        <end position="311"/>
    </location>
</feature>
<dbReference type="PANTHER" id="PTHR12156">
    <property type="entry name" value="PLECKSTRIN HOMOLOGY-LIKE DOMAIN, FAMILY B, MEMBER 3"/>
    <property type="match status" value="1"/>
</dbReference>
<protein>
    <submittedName>
        <fullName evidence="6">Pleckstrin homology-like domain family B member 2 isoform X10</fullName>
    </submittedName>
</protein>
<accession>A0A6J3JJI7</accession>
<dbReference type="FunFam" id="2.30.29.30:FF:000006">
    <property type="entry name" value="Pleckstrin homology like domain family B member 1"/>
    <property type="match status" value="1"/>
</dbReference>